<dbReference type="AlphaFoldDB" id="A0A8S3XX91"/>
<dbReference type="OrthoDB" id="2105077at2759"/>
<evidence type="ECO:0000259" key="4">
    <source>
        <dbReference type="PROSITE" id="PS01180"/>
    </source>
</evidence>
<sequence>MGLKCLVILFGLIKFCKANETMNTDTLSKVADSRATGGIYLTKWNRGLERGHQDTKKIEHRFWSPVQRESKFLSLFTVVTFPNGGCAGASGDNGTCMTARECSSRGGSANGYCANGFGLCCIFMTSCESSTSENGTYFVNSGYPAPYDGTGSCELTVIKSHPDVCQIRLDFDRFSIAGPEQMNHVCNQDQFIVSGGNPIPAICGTNQGSHMYVDAGIGTTNPVKLTFVTSGNPFERLWKVKVTQIPCNTIYKDEGCLQYYTGVSGQLQSFNYHPVSGLQLSNQDYGICIRIERNFCGIQYTACVDTVNNRSRAFTLTGNSNNPVNSMIGSGSGPNNCANDWLLIPCAANVGRLQPAQALCTDRICGGTFAADLSMQASSVLSTVKPFRLWFHTDSVEAPADMGNRGFCLNYMQQPCTNNVI</sequence>
<evidence type="ECO:0000313" key="6">
    <source>
        <dbReference type="Proteomes" id="UP000691718"/>
    </source>
</evidence>
<organism evidence="5 6">
    <name type="scientific">Parnassius apollo</name>
    <name type="common">Apollo butterfly</name>
    <name type="synonym">Papilio apollo</name>
    <dbReference type="NCBI Taxonomy" id="110799"/>
    <lineage>
        <taxon>Eukaryota</taxon>
        <taxon>Metazoa</taxon>
        <taxon>Ecdysozoa</taxon>
        <taxon>Arthropoda</taxon>
        <taxon>Hexapoda</taxon>
        <taxon>Insecta</taxon>
        <taxon>Pterygota</taxon>
        <taxon>Neoptera</taxon>
        <taxon>Endopterygota</taxon>
        <taxon>Lepidoptera</taxon>
        <taxon>Glossata</taxon>
        <taxon>Ditrysia</taxon>
        <taxon>Papilionoidea</taxon>
        <taxon>Papilionidae</taxon>
        <taxon>Parnassiinae</taxon>
        <taxon>Parnassini</taxon>
        <taxon>Parnassius</taxon>
        <taxon>Parnassius</taxon>
    </lineage>
</organism>
<accession>A0A8S3XX91</accession>
<feature type="signal peptide" evidence="3">
    <location>
        <begin position="1"/>
        <end position="18"/>
    </location>
</feature>
<feature type="domain" description="CUB" evidence="4">
    <location>
        <begin position="127"/>
        <end position="245"/>
    </location>
</feature>
<dbReference type="InterPro" id="IPR058698">
    <property type="entry name" value="CUB_metazoa"/>
</dbReference>
<protein>
    <submittedName>
        <fullName evidence="5">(apollo) hypothetical protein</fullName>
    </submittedName>
</protein>
<comment type="caution">
    <text evidence="2">Lacks conserved residue(s) required for the propagation of feature annotation.</text>
</comment>
<dbReference type="EMBL" id="CAJQZP010001331">
    <property type="protein sequence ID" value="CAG5039505.1"/>
    <property type="molecule type" value="Genomic_DNA"/>
</dbReference>
<comment type="caution">
    <text evidence="5">The sequence shown here is derived from an EMBL/GenBank/DDBJ whole genome shotgun (WGS) entry which is preliminary data.</text>
</comment>
<keyword evidence="1 2" id="KW-1015">Disulfide bond</keyword>
<dbReference type="InterPro" id="IPR000859">
    <property type="entry name" value="CUB_dom"/>
</dbReference>
<dbReference type="Pfam" id="PF26080">
    <property type="entry name" value="CUB_animal"/>
    <property type="match status" value="1"/>
</dbReference>
<feature type="chain" id="PRO_5035714961" evidence="3">
    <location>
        <begin position="19"/>
        <end position="421"/>
    </location>
</feature>
<gene>
    <name evidence="5" type="ORF">PAPOLLO_LOCUS21653</name>
</gene>
<dbReference type="PANTHER" id="PTHR33236">
    <property type="entry name" value="INTRAFLAGELLAR TRANSPORT PROTEIN 122 FAMILY PROTEIN-RELATED"/>
    <property type="match status" value="1"/>
</dbReference>
<dbReference type="Proteomes" id="UP000691718">
    <property type="component" value="Unassembled WGS sequence"/>
</dbReference>
<evidence type="ECO:0000313" key="5">
    <source>
        <dbReference type="EMBL" id="CAG5039505.1"/>
    </source>
</evidence>
<feature type="disulfide bond" evidence="2">
    <location>
        <begin position="186"/>
        <end position="203"/>
    </location>
</feature>
<dbReference type="PANTHER" id="PTHR33236:SF6">
    <property type="entry name" value="CUB DOMAIN-CONTAINING PROTEIN"/>
    <property type="match status" value="1"/>
</dbReference>
<evidence type="ECO:0000256" key="3">
    <source>
        <dbReference type="SAM" id="SignalP"/>
    </source>
</evidence>
<proteinExistence type="predicted"/>
<reference evidence="5" key="1">
    <citation type="submission" date="2021-04" db="EMBL/GenBank/DDBJ databases">
        <authorList>
            <person name="Tunstrom K."/>
        </authorList>
    </citation>
    <scope>NUCLEOTIDE SEQUENCE</scope>
</reference>
<evidence type="ECO:0000256" key="2">
    <source>
        <dbReference type="PROSITE-ProRule" id="PRU00059"/>
    </source>
</evidence>
<keyword evidence="6" id="KW-1185">Reference proteome</keyword>
<dbReference type="PROSITE" id="PS01180">
    <property type="entry name" value="CUB"/>
    <property type="match status" value="1"/>
</dbReference>
<keyword evidence="3" id="KW-0732">Signal</keyword>
<name>A0A8S3XX91_PARAO</name>
<evidence type="ECO:0000256" key="1">
    <source>
        <dbReference type="ARBA" id="ARBA00023157"/>
    </source>
</evidence>